<dbReference type="EMBL" id="JSZA02000011">
    <property type="protein sequence ID" value="KHD07923.1"/>
    <property type="molecule type" value="Genomic_DNA"/>
</dbReference>
<comment type="caution">
    <text evidence="2">The sequence shown here is derived from an EMBL/GenBank/DDBJ whole genome shotgun (WGS) entry which is preliminary data.</text>
</comment>
<organism evidence="2 3">
    <name type="scientific">Candidatus Thiomargarita nelsonii</name>
    <dbReference type="NCBI Taxonomy" id="1003181"/>
    <lineage>
        <taxon>Bacteria</taxon>
        <taxon>Pseudomonadati</taxon>
        <taxon>Pseudomonadota</taxon>
        <taxon>Gammaproteobacteria</taxon>
        <taxon>Thiotrichales</taxon>
        <taxon>Thiotrichaceae</taxon>
        <taxon>Thiomargarita</taxon>
    </lineage>
</organism>
<feature type="region of interest" description="Disordered" evidence="1">
    <location>
        <begin position="1"/>
        <end position="25"/>
    </location>
</feature>
<keyword evidence="3" id="KW-1185">Reference proteome</keyword>
<evidence type="ECO:0000256" key="1">
    <source>
        <dbReference type="SAM" id="MobiDB-lite"/>
    </source>
</evidence>
<gene>
    <name evidence="2" type="ORF">PN36_04140</name>
</gene>
<protein>
    <submittedName>
        <fullName evidence="2">Uncharacterized protein</fullName>
    </submittedName>
</protein>
<feature type="compositionally biased region" description="Low complexity" evidence="1">
    <location>
        <begin position="13"/>
        <end position="25"/>
    </location>
</feature>
<accession>A0A0A6PB78</accession>
<dbReference type="Proteomes" id="UP000030428">
    <property type="component" value="Unassembled WGS sequence"/>
</dbReference>
<evidence type="ECO:0000313" key="3">
    <source>
        <dbReference type="Proteomes" id="UP000030428"/>
    </source>
</evidence>
<sequence length="61" mass="6794">MPSGVGGIDRIASNNSNPPIPINSSKDTATRLKLFLCQLPIKKMSPYKIKLKIKKKSIEKR</sequence>
<proteinExistence type="predicted"/>
<reference evidence="2 3" key="1">
    <citation type="journal article" date="2016" name="Front. Microbiol.">
        <title>Single-Cell (Meta-)Genomics of a Dimorphic Candidatus Thiomargarita nelsonii Reveals Genomic Plasticity.</title>
        <authorList>
            <person name="Flood B.E."/>
            <person name="Fliss P."/>
            <person name="Jones D.S."/>
            <person name="Dick G.J."/>
            <person name="Jain S."/>
            <person name="Kaster A.K."/>
            <person name="Winkel M."/>
            <person name="Mussmann M."/>
            <person name="Bailey J."/>
        </authorList>
    </citation>
    <scope>NUCLEOTIDE SEQUENCE [LARGE SCALE GENOMIC DNA]</scope>
    <source>
        <strain evidence="2">Hydrate Ridge</strain>
    </source>
</reference>
<dbReference type="AlphaFoldDB" id="A0A0A6PB78"/>
<evidence type="ECO:0000313" key="2">
    <source>
        <dbReference type="EMBL" id="KHD07923.1"/>
    </source>
</evidence>
<name>A0A0A6PB78_9GAMM</name>